<proteinExistence type="predicted"/>
<dbReference type="OrthoDB" id="1625426at2"/>
<keyword evidence="3" id="KW-1185">Reference proteome</keyword>
<protein>
    <submittedName>
        <fullName evidence="2">ERF superfamily protein</fullName>
    </submittedName>
</protein>
<evidence type="ECO:0000256" key="1">
    <source>
        <dbReference type="SAM" id="MobiDB-lite"/>
    </source>
</evidence>
<sequence length="191" mass="21451">MSVNQKLLDIQQELKAPKNQFNSFGNYHYRSCEDILEGLKPLLKKNKATLIITDELVLIGQRYYIKATARLIDAETGDFIETTAYAREEEQKKGMDGSQITGASSSYARKYALNGLFAIDDTNDSDVTNTGENKSNENKTSSKQQTKNTANEMKCSKCGVEITQAVKTYSEKFYGKPLCQNCQKTEKKQGQ</sequence>
<dbReference type="InterPro" id="IPR007499">
    <property type="entry name" value="ERF_bacteria_virus"/>
</dbReference>
<dbReference type="EMBL" id="SOAZ01000002">
    <property type="protein sequence ID" value="TDT63393.1"/>
    <property type="molecule type" value="Genomic_DNA"/>
</dbReference>
<dbReference type="RefSeq" id="WP_133627044.1">
    <property type="nucleotide sequence ID" value="NZ_SOAZ01000002.1"/>
</dbReference>
<dbReference type="Proteomes" id="UP000295325">
    <property type="component" value="Unassembled WGS sequence"/>
</dbReference>
<feature type="compositionally biased region" description="Polar residues" evidence="1">
    <location>
        <begin position="125"/>
        <end position="151"/>
    </location>
</feature>
<organism evidence="2 3">
    <name type="scientific">Fonticella tunisiensis</name>
    <dbReference type="NCBI Taxonomy" id="1096341"/>
    <lineage>
        <taxon>Bacteria</taxon>
        <taxon>Bacillati</taxon>
        <taxon>Bacillota</taxon>
        <taxon>Clostridia</taxon>
        <taxon>Eubacteriales</taxon>
        <taxon>Clostridiaceae</taxon>
        <taxon>Fonticella</taxon>
    </lineage>
</organism>
<comment type="caution">
    <text evidence="2">The sequence shown here is derived from an EMBL/GenBank/DDBJ whole genome shotgun (WGS) entry which is preliminary data.</text>
</comment>
<accession>A0A4R7KTP9</accession>
<name>A0A4R7KTP9_9CLOT</name>
<reference evidence="2 3" key="1">
    <citation type="submission" date="2019-03" db="EMBL/GenBank/DDBJ databases">
        <title>Genomic Encyclopedia of Type Strains, Phase IV (KMG-IV): sequencing the most valuable type-strain genomes for metagenomic binning, comparative biology and taxonomic classification.</title>
        <authorList>
            <person name="Goeker M."/>
        </authorList>
    </citation>
    <scope>NUCLEOTIDE SEQUENCE [LARGE SCALE GENOMIC DNA]</scope>
    <source>
        <strain evidence="2 3">DSM 24455</strain>
    </source>
</reference>
<gene>
    <name evidence="2" type="ORF">EDD71_102155</name>
</gene>
<feature type="region of interest" description="Disordered" evidence="1">
    <location>
        <begin position="124"/>
        <end position="152"/>
    </location>
</feature>
<dbReference type="Pfam" id="PF04404">
    <property type="entry name" value="ERF"/>
    <property type="match status" value="1"/>
</dbReference>
<evidence type="ECO:0000313" key="3">
    <source>
        <dbReference type="Proteomes" id="UP000295325"/>
    </source>
</evidence>
<evidence type="ECO:0000313" key="2">
    <source>
        <dbReference type="EMBL" id="TDT63393.1"/>
    </source>
</evidence>
<dbReference type="AlphaFoldDB" id="A0A4R7KTP9"/>